<comment type="caution">
    <text evidence="1">The sequence shown here is derived from an EMBL/GenBank/DDBJ whole genome shotgun (WGS) entry which is preliminary data.</text>
</comment>
<reference evidence="1" key="1">
    <citation type="journal article" date="2014" name="Front. Microbiol.">
        <title>High frequency of phylogenetically diverse reductive dehalogenase-homologous genes in deep subseafloor sedimentary metagenomes.</title>
        <authorList>
            <person name="Kawai M."/>
            <person name="Futagami T."/>
            <person name="Toyoda A."/>
            <person name="Takaki Y."/>
            <person name="Nishi S."/>
            <person name="Hori S."/>
            <person name="Arai W."/>
            <person name="Tsubouchi T."/>
            <person name="Morono Y."/>
            <person name="Uchiyama I."/>
            <person name="Ito T."/>
            <person name="Fujiyama A."/>
            <person name="Inagaki F."/>
            <person name="Takami H."/>
        </authorList>
    </citation>
    <scope>NUCLEOTIDE SEQUENCE</scope>
    <source>
        <strain evidence="1">Expedition CK06-06</strain>
    </source>
</reference>
<dbReference type="AlphaFoldDB" id="X1A1Y2"/>
<organism evidence="1">
    <name type="scientific">marine sediment metagenome</name>
    <dbReference type="NCBI Taxonomy" id="412755"/>
    <lineage>
        <taxon>unclassified sequences</taxon>
        <taxon>metagenomes</taxon>
        <taxon>ecological metagenomes</taxon>
    </lineage>
</organism>
<protein>
    <recommendedName>
        <fullName evidence="2">Bacterial Ig-like domain-containing protein</fullName>
    </recommendedName>
</protein>
<proteinExistence type="predicted"/>
<sequence length="95" mass="10301">MVQLLPSQATQQIIIYSPTVTTTITIDAPNDTWAGVSFVVSGQLKRDDYAQGLADQTVKLYSGATLLAQMQTSPTGWYNFNVSIPDPGSYTLKAE</sequence>
<name>X1A1Y2_9ZZZZ</name>
<gene>
    <name evidence="1" type="ORF">S01H4_34992</name>
</gene>
<evidence type="ECO:0008006" key="2">
    <source>
        <dbReference type="Google" id="ProtNLM"/>
    </source>
</evidence>
<feature type="non-terminal residue" evidence="1">
    <location>
        <position position="95"/>
    </location>
</feature>
<accession>X1A1Y2</accession>
<dbReference type="EMBL" id="BART01018552">
    <property type="protein sequence ID" value="GAG75764.1"/>
    <property type="molecule type" value="Genomic_DNA"/>
</dbReference>
<evidence type="ECO:0000313" key="1">
    <source>
        <dbReference type="EMBL" id="GAG75764.1"/>
    </source>
</evidence>